<proteinExistence type="inferred from homology"/>
<keyword evidence="5" id="KW-0539">Nucleus</keyword>
<comment type="caution">
    <text evidence="8">The sequence shown here is derived from an EMBL/GenBank/DDBJ whole genome shotgun (WGS) entry which is preliminary data.</text>
</comment>
<dbReference type="Gene3D" id="3.30.50.10">
    <property type="entry name" value="Erythroid Transcription Factor GATA-1, subunit A"/>
    <property type="match status" value="1"/>
</dbReference>
<keyword evidence="4" id="KW-0675">Receptor</keyword>
<dbReference type="InterPro" id="IPR035500">
    <property type="entry name" value="NHR-like_dom_sf"/>
</dbReference>
<feature type="compositionally biased region" description="Basic and acidic residues" evidence="6">
    <location>
        <begin position="74"/>
        <end position="92"/>
    </location>
</feature>
<accession>A0AAV5VH96</accession>
<dbReference type="Proteomes" id="UP001432322">
    <property type="component" value="Unassembled WGS sequence"/>
</dbReference>
<dbReference type="InterPro" id="IPR013088">
    <property type="entry name" value="Znf_NHR/GATA"/>
</dbReference>
<feature type="non-terminal residue" evidence="8">
    <location>
        <position position="1"/>
    </location>
</feature>
<keyword evidence="2" id="KW-0805">Transcription regulation</keyword>
<evidence type="ECO:0000259" key="7">
    <source>
        <dbReference type="PROSITE" id="PS51843"/>
    </source>
</evidence>
<feature type="region of interest" description="Disordered" evidence="6">
    <location>
        <begin position="73"/>
        <end position="120"/>
    </location>
</feature>
<name>A0AAV5VH96_9BILA</name>
<dbReference type="PANTHER" id="PTHR46397">
    <property type="entry name" value="NUCLEAR HORMONE RECEPTOR FAMILY-RELATED"/>
    <property type="match status" value="1"/>
</dbReference>
<dbReference type="PANTHER" id="PTHR46397:SF5">
    <property type="entry name" value="NUCLEAR HORMONE RECEPTOR FAMILY MEMBER NHR-20"/>
    <property type="match status" value="1"/>
</dbReference>
<dbReference type="InterPro" id="IPR000536">
    <property type="entry name" value="Nucl_hrmn_rcpt_lig-bd"/>
</dbReference>
<comment type="similarity">
    <text evidence="1">Belongs to the nuclear hormone receptor family.</text>
</comment>
<evidence type="ECO:0000313" key="8">
    <source>
        <dbReference type="EMBL" id="GMT18859.1"/>
    </source>
</evidence>
<evidence type="ECO:0000256" key="1">
    <source>
        <dbReference type="ARBA" id="ARBA00005993"/>
    </source>
</evidence>
<dbReference type="Gene3D" id="1.10.565.10">
    <property type="entry name" value="Retinoid X Receptor"/>
    <property type="match status" value="1"/>
</dbReference>
<gene>
    <name evidence="8" type="ORF">PFISCL1PPCAC_10156</name>
</gene>
<dbReference type="GO" id="GO:0008270">
    <property type="term" value="F:zinc ion binding"/>
    <property type="evidence" value="ECO:0007669"/>
    <property type="project" value="InterPro"/>
</dbReference>
<dbReference type="EMBL" id="BTSY01000003">
    <property type="protein sequence ID" value="GMT18859.1"/>
    <property type="molecule type" value="Genomic_DNA"/>
</dbReference>
<evidence type="ECO:0000256" key="5">
    <source>
        <dbReference type="ARBA" id="ARBA00023242"/>
    </source>
</evidence>
<keyword evidence="9" id="KW-1185">Reference proteome</keyword>
<sequence length="457" mass="52078">ELRMICRACRYEKCVEAGMKRHCVQKRRPNKKKDEEEDEDPANVVSPLAQYELQMAGASASIVKNEPISPSMFTRKDRIEPASEEDIERKDSSLPVDDYLLPQPHSSSVDSYTEEDPSAFTPSTSFGISAALFNQNVVPHLSHLTHLLPPRSPSFSIEVKKEEPTSTTTTPPSDVTTLADVLCLDKFSLAMSSKELLNHFVQQEKQAMDRRRMMFTSDPMRAFTDPDGTVPYSRSEIKPHTLKGQAEAVKFDHFLGYEYCRNMPFLDRLSGSEKIQLYRICALGFSVLDIGYISSCVMNDEESILVFTDGTYSTCGQDDFSVGWEDEDIITKSDKIRLFLEFNHDFFNEVIMPMKKMRMDRFEHAALKAICSWKLGLLEFPHDMKMYGSTIQTKVIEGLLQYYAESGVRDGDIRVGTIVLLMGNLFRMYAQVTEMYKQLDLFDLLKVDHITKALLCV</sequence>
<feature type="region of interest" description="Disordered" evidence="6">
    <location>
        <begin position="23"/>
        <end position="43"/>
    </location>
</feature>
<reference evidence="8" key="1">
    <citation type="submission" date="2023-10" db="EMBL/GenBank/DDBJ databases">
        <title>Genome assembly of Pristionchus species.</title>
        <authorList>
            <person name="Yoshida K."/>
            <person name="Sommer R.J."/>
        </authorList>
    </citation>
    <scope>NUCLEOTIDE SEQUENCE</scope>
    <source>
        <strain evidence="8">RS5133</strain>
    </source>
</reference>
<organism evidence="8 9">
    <name type="scientific">Pristionchus fissidentatus</name>
    <dbReference type="NCBI Taxonomy" id="1538716"/>
    <lineage>
        <taxon>Eukaryota</taxon>
        <taxon>Metazoa</taxon>
        <taxon>Ecdysozoa</taxon>
        <taxon>Nematoda</taxon>
        <taxon>Chromadorea</taxon>
        <taxon>Rhabditida</taxon>
        <taxon>Rhabditina</taxon>
        <taxon>Diplogasteromorpha</taxon>
        <taxon>Diplogasteroidea</taxon>
        <taxon>Neodiplogasteridae</taxon>
        <taxon>Pristionchus</taxon>
    </lineage>
</organism>
<protein>
    <recommendedName>
        <fullName evidence="7">NR LBD domain-containing protein</fullName>
    </recommendedName>
</protein>
<evidence type="ECO:0000313" key="9">
    <source>
        <dbReference type="Proteomes" id="UP001432322"/>
    </source>
</evidence>
<dbReference type="GO" id="GO:0006355">
    <property type="term" value="P:regulation of DNA-templated transcription"/>
    <property type="evidence" value="ECO:0007669"/>
    <property type="project" value="InterPro"/>
</dbReference>
<dbReference type="AlphaFoldDB" id="A0AAV5VH96"/>
<feature type="domain" description="NR LBD" evidence="7">
    <location>
        <begin position="192"/>
        <end position="457"/>
    </location>
</feature>
<evidence type="ECO:0000256" key="2">
    <source>
        <dbReference type="ARBA" id="ARBA00023015"/>
    </source>
</evidence>
<evidence type="ECO:0000256" key="3">
    <source>
        <dbReference type="ARBA" id="ARBA00023163"/>
    </source>
</evidence>
<evidence type="ECO:0000256" key="4">
    <source>
        <dbReference type="ARBA" id="ARBA00023170"/>
    </source>
</evidence>
<dbReference type="Pfam" id="PF00104">
    <property type="entry name" value="Hormone_recep"/>
    <property type="match status" value="1"/>
</dbReference>
<dbReference type="SUPFAM" id="SSF48508">
    <property type="entry name" value="Nuclear receptor ligand-binding domain"/>
    <property type="match status" value="1"/>
</dbReference>
<evidence type="ECO:0000256" key="6">
    <source>
        <dbReference type="SAM" id="MobiDB-lite"/>
    </source>
</evidence>
<dbReference type="PROSITE" id="PS51843">
    <property type="entry name" value="NR_LBD"/>
    <property type="match status" value="1"/>
</dbReference>
<keyword evidence="3" id="KW-0804">Transcription</keyword>
<dbReference type="SMART" id="SM00430">
    <property type="entry name" value="HOLI"/>
    <property type="match status" value="1"/>
</dbReference>
<dbReference type="SUPFAM" id="SSF57716">
    <property type="entry name" value="Glucocorticoid receptor-like (DNA-binding domain)"/>
    <property type="match status" value="1"/>
</dbReference>